<dbReference type="Pfam" id="PF00144">
    <property type="entry name" value="Beta-lactamase"/>
    <property type="match status" value="1"/>
</dbReference>
<dbReference type="InterPro" id="IPR050491">
    <property type="entry name" value="AmpC-like"/>
</dbReference>
<proteinExistence type="predicted"/>
<dbReference type="Proteomes" id="UP000000716">
    <property type="component" value="Chromosome"/>
</dbReference>
<reference evidence="2 3" key="1">
    <citation type="journal article" date="2011" name="J. Bacteriol.">
        <title>Complete genome sequence of the Thermophilic Bacterium Exiguobacterium sp. AT1b.</title>
        <authorList>
            <person name="Vishnivetskaya T.A."/>
            <person name="Lucas S."/>
            <person name="Copeland A."/>
            <person name="Lapidus A."/>
            <person name="Glavina Del Rio T."/>
            <person name="Dalin E."/>
            <person name="Tice H."/>
            <person name="Bruce D.C."/>
            <person name="Goodwin L.A."/>
            <person name="Pitluck S."/>
            <person name="Saunders E."/>
            <person name="Brettin T."/>
            <person name="Detter C."/>
            <person name="Han C."/>
            <person name="Larimer F."/>
            <person name="Land M.L."/>
            <person name="Hauser L.J."/>
            <person name="Kyrpides N.C."/>
            <person name="Ovchinnikova G."/>
            <person name="Kathariou S."/>
            <person name="Ramaley R.F."/>
            <person name="Rodrigues D.F."/>
            <person name="Hendrix C."/>
            <person name="Richardson P."/>
            <person name="Tiedje J.M."/>
        </authorList>
    </citation>
    <scope>NUCLEOTIDE SEQUENCE [LARGE SCALE GENOMIC DNA]</scope>
    <source>
        <strain evidence="3">ATCC BAA-1283 / AT1b</strain>
    </source>
</reference>
<sequence>MFTREMISEWMEEHHVSNLDLATITERRELSAFQLGDVSCEGRMFAACSISKFVTVILILKLVEDQKLNLNSEINDYFSSFTLNDENGIPSQITIRQLIQHQAGIIDSPHQFGTMVQYEEIPSMEEMILGNTSYYERPMCVQSQEVGTFHYSDAGYCLLQHAIEQCMSSTFEKIMTEYIFAPLDMNSSSYDLERIEKYGVIGIEPNGSVVSPKSCYYPYPAASGLWTTASDLATLVNAITTEGFLSKESRRVLFTPSSTNAEVGHGLFINPNKPGKGFSFGWGIGFQSILVMEKDSPKSFICLSNRNEGVHQLEGLIGQLLRTYT</sequence>
<gene>
    <name evidence="2" type="ordered locus">EAT1b_0210</name>
</gene>
<dbReference type="STRING" id="360911.EAT1b_0210"/>
<dbReference type="AlphaFoldDB" id="C4L1W9"/>
<dbReference type="InterPro" id="IPR012338">
    <property type="entry name" value="Beta-lactam/transpept-like"/>
</dbReference>
<dbReference type="Gene3D" id="3.40.710.10">
    <property type="entry name" value="DD-peptidase/beta-lactamase superfamily"/>
    <property type="match status" value="1"/>
</dbReference>
<dbReference type="InterPro" id="IPR001466">
    <property type="entry name" value="Beta-lactam-related"/>
</dbReference>
<dbReference type="PANTHER" id="PTHR46825:SF9">
    <property type="entry name" value="BETA-LACTAMASE-RELATED DOMAIN-CONTAINING PROTEIN"/>
    <property type="match status" value="1"/>
</dbReference>
<evidence type="ECO:0000259" key="1">
    <source>
        <dbReference type="Pfam" id="PF00144"/>
    </source>
</evidence>
<feature type="domain" description="Beta-lactamase-related" evidence="1">
    <location>
        <begin position="43"/>
        <end position="309"/>
    </location>
</feature>
<evidence type="ECO:0000313" key="2">
    <source>
        <dbReference type="EMBL" id="ACQ69143.1"/>
    </source>
</evidence>
<name>C4L1W9_EXISA</name>
<dbReference type="EMBL" id="CP001615">
    <property type="protein sequence ID" value="ACQ69143.1"/>
    <property type="molecule type" value="Genomic_DNA"/>
</dbReference>
<keyword evidence="3" id="KW-1185">Reference proteome</keyword>
<dbReference type="SUPFAM" id="SSF56601">
    <property type="entry name" value="beta-lactamase/transpeptidase-like"/>
    <property type="match status" value="1"/>
</dbReference>
<evidence type="ECO:0000313" key="3">
    <source>
        <dbReference type="Proteomes" id="UP000000716"/>
    </source>
</evidence>
<dbReference type="OrthoDB" id="9797709at2"/>
<dbReference type="RefSeq" id="WP_012726262.1">
    <property type="nucleotide sequence ID" value="NC_012673.1"/>
</dbReference>
<protein>
    <submittedName>
        <fullName evidence="2">Beta-lactamase</fullName>
    </submittedName>
</protein>
<organism evidence="2 3">
    <name type="scientific">Exiguobacterium sp. (strain ATCC BAA-1283 / AT1b)</name>
    <dbReference type="NCBI Taxonomy" id="360911"/>
    <lineage>
        <taxon>Bacteria</taxon>
        <taxon>Bacillati</taxon>
        <taxon>Bacillota</taxon>
        <taxon>Bacilli</taxon>
        <taxon>Bacillales</taxon>
        <taxon>Bacillales Family XII. Incertae Sedis</taxon>
        <taxon>Exiguobacterium</taxon>
    </lineage>
</organism>
<dbReference type="eggNOG" id="COG1680">
    <property type="taxonomic scope" value="Bacteria"/>
</dbReference>
<dbReference type="HOGENOM" id="CLU_020027_8_0_9"/>
<dbReference type="KEGG" id="eat:EAT1b_0210"/>
<accession>C4L1W9</accession>
<dbReference type="PANTHER" id="PTHR46825">
    <property type="entry name" value="D-ALANYL-D-ALANINE-CARBOXYPEPTIDASE/ENDOPEPTIDASE AMPH"/>
    <property type="match status" value="1"/>
</dbReference>